<accession>A0A812HBY9</accession>
<evidence type="ECO:0000256" key="1">
    <source>
        <dbReference type="SAM" id="MobiDB-lite"/>
    </source>
</evidence>
<reference evidence="2" key="1">
    <citation type="submission" date="2021-02" db="EMBL/GenBank/DDBJ databases">
        <authorList>
            <person name="Dougan E. K."/>
            <person name="Rhodes N."/>
            <person name="Thang M."/>
            <person name="Chan C."/>
        </authorList>
    </citation>
    <scope>NUCLEOTIDE SEQUENCE</scope>
</reference>
<dbReference type="AlphaFoldDB" id="A0A812HBY9"/>
<proteinExistence type="predicted"/>
<organism evidence="2 3">
    <name type="scientific">Symbiodinium natans</name>
    <dbReference type="NCBI Taxonomy" id="878477"/>
    <lineage>
        <taxon>Eukaryota</taxon>
        <taxon>Sar</taxon>
        <taxon>Alveolata</taxon>
        <taxon>Dinophyceae</taxon>
        <taxon>Suessiales</taxon>
        <taxon>Symbiodiniaceae</taxon>
        <taxon>Symbiodinium</taxon>
    </lineage>
</organism>
<sequence>MSACHYIDVRSGDSRGEGSALPLRSVCAQMLERASSDGSVERWYKEDKLPQIVGLRGRAWSGIPQEEMTDVEEAQLARLRCSRGYDATRSCFTYRKEVKELLRGGFEQDANFRDYDLKASFPRAFAARHPDATSVRSWVDGSFDLCGMSRDVAKSFINQCFGVGEKGIADWCRQHGYGELPIPLQRYLADVREGSRRDVANNPAVVEKLRAAGRFDRDLQNGVVYVLNTAHERELLEEGAERVRRLARVRCFELDGFFLERLDASWDEVEAALGPHFAHKPYRHRASLLKGLMSPHESHIHMSPEGSYRHGGATRPGLKSGRPRAQAGG</sequence>
<evidence type="ECO:0000313" key="3">
    <source>
        <dbReference type="Proteomes" id="UP000604046"/>
    </source>
</evidence>
<evidence type="ECO:0000313" key="2">
    <source>
        <dbReference type="EMBL" id="CAE6941720.1"/>
    </source>
</evidence>
<keyword evidence="3" id="KW-1185">Reference proteome</keyword>
<dbReference type="Proteomes" id="UP000604046">
    <property type="component" value="Unassembled WGS sequence"/>
</dbReference>
<dbReference type="OrthoDB" id="10418160at2759"/>
<name>A0A812HBY9_9DINO</name>
<comment type="caution">
    <text evidence="2">The sequence shown here is derived from an EMBL/GenBank/DDBJ whole genome shotgun (WGS) entry which is preliminary data.</text>
</comment>
<gene>
    <name evidence="2" type="ORF">SNAT2548_LOCUS1232</name>
</gene>
<protein>
    <submittedName>
        <fullName evidence="2">Uncharacterized protein</fullName>
    </submittedName>
</protein>
<feature type="region of interest" description="Disordered" evidence="1">
    <location>
        <begin position="297"/>
        <end position="329"/>
    </location>
</feature>
<dbReference type="EMBL" id="CAJNDS010000066">
    <property type="protein sequence ID" value="CAE6941720.1"/>
    <property type="molecule type" value="Genomic_DNA"/>
</dbReference>